<keyword evidence="2" id="KW-1185">Reference proteome</keyword>
<dbReference type="RefSeq" id="WP_188559667.1">
    <property type="nucleotide sequence ID" value="NZ_BMGS01000015.1"/>
</dbReference>
<evidence type="ECO:0000313" key="2">
    <source>
        <dbReference type="Proteomes" id="UP000601361"/>
    </source>
</evidence>
<name>A0ABQ1X7U9_9BACT</name>
<dbReference type="Proteomes" id="UP000601361">
    <property type="component" value="Unassembled WGS sequence"/>
</dbReference>
<proteinExistence type="predicted"/>
<comment type="caution">
    <text evidence="1">The sequence shown here is derived from an EMBL/GenBank/DDBJ whole genome shotgun (WGS) entry which is preliminary data.</text>
</comment>
<gene>
    <name evidence="1" type="ORF">GCM10011378_40370</name>
</gene>
<sequence>MIVVEDVAYFYSDEIVLDLNDPQEQYSYLRLPSKGGKYAQEPKRLTVAAEHYNAVDIGYQKWRLNQVNGLEEFNTRHEYALLLTQVKNKYTQLSTYLTAGHYIGTVRRDCYDSTATQDPSSDEEGFLICVLRNNEVLKPFVTKRNQPARGLVEASFHPTQSTICVLAPNACCYAMQLASLQG</sequence>
<protein>
    <submittedName>
        <fullName evidence="1">Uncharacterized protein</fullName>
    </submittedName>
</protein>
<evidence type="ECO:0000313" key="1">
    <source>
        <dbReference type="EMBL" id="GGG60302.1"/>
    </source>
</evidence>
<accession>A0ABQ1X7U9</accession>
<organism evidence="1 2">
    <name type="scientific">Hymenobacter glacieicola</name>
    <dbReference type="NCBI Taxonomy" id="1562124"/>
    <lineage>
        <taxon>Bacteria</taxon>
        <taxon>Pseudomonadati</taxon>
        <taxon>Bacteroidota</taxon>
        <taxon>Cytophagia</taxon>
        <taxon>Cytophagales</taxon>
        <taxon>Hymenobacteraceae</taxon>
        <taxon>Hymenobacter</taxon>
    </lineage>
</organism>
<reference evidence="2" key="1">
    <citation type="journal article" date="2019" name="Int. J. Syst. Evol. Microbiol.">
        <title>The Global Catalogue of Microorganisms (GCM) 10K type strain sequencing project: providing services to taxonomists for standard genome sequencing and annotation.</title>
        <authorList>
            <consortium name="The Broad Institute Genomics Platform"/>
            <consortium name="The Broad Institute Genome Sequencing Center for Infectious Disease"/>
            <person name="Wu L."/>
            <person name="Ma J."/>
        </authorList>
    </citation>
    <scope>NUCLEOTIDE SEQUENCE [LARGE SCALE GENOMIC DNA]</scope>
    <source>
        <strain evidence="2">CGMCC 1.12990</strain>
    </source>
</reference>
<dbReference type="EMBL" id="BMGS01000015">
    <property type="protein sequence ID" value="GGG60302.1"/>
    <property type="molecule type" value="Genomic_DNA"/>
</dbReference>